<accession>A0A7R8CLJ7</accession>
<organism evidence="1 2">
    <name type="scientific">Lepeophtheirus salmonis</name>
    <name type="common">Salmon louse</name>
    <name type="synonym">Caligus salmonis</name>
    <dbReference type="NCBI Taxonomy" id="72036"/>
    <lineage>
        <taxon>Eukaryota</taxon>
        <taxon>Metazoa</taxon>
        <taxon>Ecdysozoa</taxon>
        <taxon>Arthropoda</taxon>
        <taxon>Crustacea</taxon>
        <taxon>Multicrustacea</taxon>
        <taxon>Hexanauplia</taxon>
        <taxon>Copepoda</taxon>
        <taxon>Siphonostomatoida</taxon>
        <taxon>Caligidae</taxon>
        <taxon>Lepeophtheirus</taxon>
    </lineage>
</organism>
<evidence type="ECO:0000313" key="1">
    <source>
        <dbReference type="EMBL" id="CAF2858890.1"/>
    </source>
</evidence>
<evidence type="ECO:0000313" key="2">
    <source>
        <dbReference type="Proteomes" id="UP000675881"/>
    </source>
</evidence>
<name>A0A7R8CLJ7_LEPSM</name>
<dbReference type="EMBL" id="HG994594">
    <property type="protein sequence ID" value="CAF2858890.1"/>
    <property type="molecule type" value="Genomic_DNA"/>
</dbReference>
<dbReference type="AlphaFoldDB" id="A0A7R8CLJ7"/>
<keyword evidence="2" id="KW-1185">Reference proteome</keyword>
<protein>
    <submittedName>
        <fullName evidence="1">(salmon louse) hypothetical protein</fullName>
    </submittedName>
</protein>
<reference evidence="1" key="1">
    <citation type="submission" date="2021-02" db="EMBL/GenBank/DDBJ databases">
        <authorList>
            <person name="Bekaert M."/>
        </authorList>
    </citation>
    <scope>NUCLEOTIDE SEQUENCE</scope>
    <source>
        <strain evidence="1">IoA-00</strain>
    </source>
</reference>
<gene>
    <name evidence="1" type="ORF">LSAA_6083</name>
</gene>
<proteinExistence type="predicted"/>
<dbReference type="Proteomes" id="UP000675881">
    <property type="component" value="Chromosome 15"/>
</dbReference>
<sequence>MPPPNAWPLYKVASRSKTQEGSKIEELGSDIFNAVTSAVREYGGFEKLSTVDTEGVTYDAGRHGGFAGLLRQNGILKSPEFFTFLNKVDAEYGDWTTVHGYQVDESKKVSRVLFFCTPLGNDRVLGEQSPSTVVSAQPVTAVRTLQTAVRLVISSKARQKGKDNSFYSTPSMSP</sequence>